<name>A0ABY8LV36_9BACT</name>
<dbReference type="PROSITE" id="PS51257">
    <property type="entry name" value="PROKAR_LIPOPROTEIN"/>
    <property type="match status" value="1"/>
</dbReference>
<gene>
    <name evidence="2" type="ORF">QEG99_04085</name>
</gene>
<keyword evidence="3" id="KW-1185">Reference proteome</keyword>
<dbReference type="Proteomes" id="UP001179842">
    <property type="component" value="Chromosome"/>
</dbReference>
<evidence type="ECO:0000313" key="3">
    <source>
        <dbReference type="Proteomes" id="UP001179842"/>
    </source>
</evidence>
<proteinExistence type="predicted"/>
<dbReference type="InterPro" id="IPR018247">
    <property type="entry name" value="EF_Hand_1_Ca_BS"/>
</dbReference>
<evidence type="ECO:0008006" key="4">
    <source>
        <dbReference type="Google" id="ProtNLM"/>
    </source>
</evidence>
<evidence type="ECO:0000313" key="2">
    <source>
        <dbReference type="EMBL" id="WGI36615.1"/>
    </source>
</evidence>
<evidence type="ECO:0000256" key="1">
    <source>
        <dbReference type="SAM" id="SignalP"/>
    </source>
</evidence>
<organism evidence="2 3">
    <name type="scientific">Mesomycoplasma lagogenitalium</name>
    <dbReference type="NCBI Taxonomy" id="171286"/>
    <lineage>
        <taxon>Bacteria</taxon>
        <taxon>Bacillati</taxon>
        <taxon>Mycoplasmatota</taxon>
        <taxon>Mycoplasmoidales</taxon>
        <taxon>Metamycoplasmataceae</taxon>
        <taxon>Mesomycoplasma</taxon>
    </lineage>
</organism>
<accession>A0ABY8LV36</accession>
<dbReference type="RefSeq" id="WP_280101916.1">
    <property type="nucleotide sequence ID" value="NZ_CP122979.1"/>
</dbReference>
<feature type="chain" id="PRO_5045426732" description="Lipoprotein" evidence="1">
    <location>
        <begin position="19"/>
        <end position="484"/>
    </location>
</feature>
<sequence length="484" mass="58353">MKKYKQILLKYLSFFSLATNFSFFVSCNHQQQEQKAIVNFVENSNKDQYLKISLYENKSAFYISEIGLKRLTKRIQDNLFFGPEIMFLKQININKQIKLFQDDRKLTGFFSSNTQEIFINSEFYENIDNEDDRIELLYQLIFHEYIHFLDSVYFSNYGNNFKVKGKIYNDFFIDNINKLLKTDTKMDYEKVSDIINENHLFNKLTLKEILDKVNKEKNKLDFNFENTSFFPKNTDPSIVIEDVNYYYNYEEFIAREAFKYFYKEKENNLSLNSDTFLREWLRVADVKKKDKKVVIEKIYAPYVLFDNNDLSNNENVKKFANIFLKAMNYGKNISGIFIDDQTKLNNLNQVINSRNFNLVKFIGYLDNQKVNALVFKNKKESNLIKIPIIYNTFDQFKFFNDQKYYSYYSSEFLDIELIDKNYLPKLWTDYNNNGKIEENELKEINNFSDKFNDNYYPSSFRSFFKNLDNYNFINFKDKKINQKE</sequence>
<feature type="signal peptide" evidence="1">
    <location>
        <begin position="1"/>
        <end position="18"/>
    </location>
</feature>
<dbReference type="PROSITE" id="PS00018">
    <property type="entry name" value="EF_HAND_1"/>
    <property type="match status" value="1"/>
</dbReference>
<reference evidence="2" key="1">
    <citation type="submission" date="2023-04" db="EMBL/GenBank/DDBJ databases">
        <title>Completed genome of Mycoplasma lagogenitalium type strain 12MS.</title>
        <authorList>
            <person name="Spergser J."/>
        </authorList>
    </citation>
    <scope>NUCLEOTIDE SEQUENCE</scope>
    <source>
        <strain evidence="2">12MS</strain>
    </source>
</reference>
<protein>
    <recommendedName>
        <fullName evidence="4">Lipoprotein</fullName>
    </recommendedName>
</protein>
<keyword evidence="1" id="KW-0732">Signal</keyword>
<dbReference type="EMBL" id="CP122979">
    <property type="protein sequence ID" value="WGI36615.1"/>
    <property type="molecule type" value="Genomic_DNA"/>
</dbReference>